<accession>A0ABW0EA91</accession>
<name>A0ABW0EA91_9BACT</name>
<evidence type="ECO:0000313" key="1">
    <source>
        <dbReference type="EMBL" id="MFC5269970.1"/>
    </source>
</evidence>
<dbReference type="EMBL" id="JBHSKT010000002">
    <property type="protein sequence ID" value="MFC5269970.1"/>
    <property type="molecule type" value="Genomic_DNA"/>
</dbReference>
<proteinExistence type="predicted"/>
<gene>
    <name evidence="1" type="ORF">ACFPIB_05065</name>
</gene>
<dbReference type="Proteomes" id="UP001596161">
    <property type="component" value="Unassembled WGS sequence"/>
</dbReference>
<reference evidence="2" key="1">
    <citation type="journal article" date="2019" name="Int. J. Syst. Evol. Microbiol.">
        <title>The Global Catalogue of Microorganisms (GCM) 10K type strain sequencing project: providing services to taxonomists for standard genome sequencing and annotation.</title>
        <authorList>
            <consortium name="The Broad Institute Genomics Platform"/>
            <consortium name="The Broad Institute Genome Sequencing Center for Infectious Disease"/>
            <person name="Wu L."/>
            <person name="Ma J."/>
        </authorList>
    </citation>
    <scope>NUCLEOTIDE SEQUENCE [LARGE SCALE GENOMIC DNA]</scope>
    <source>
        <strain evidence="2">KACC 12602</strain>
    </source>
</reference>
<comment type="caution">
    <text evidence="1">The sequence shown here is derived from an EMBL/GenBank/DDBJ whole genome shotgun (WGS) entry which is preliminary data.</text>
</comment>
<organism evidence="1 2">
    <name type="scientific">Adhaeribacter terreus</name>
    <dbReference type="NCBI Taxonomy" id="529703"/>
    <lineage>
        <taxon>Bacteria</taxon>
        <taxon>Pseudomonadati</taxon>
        <taxon>Bacteroidota</taxon>
        <taxon>Cytophagia</taxon>
        <taxon>Cytophagales</taxon>
        <taxon>Hymenobacteraceae</taxon>
        <taxon>Adhaeribacter</taxon>
    </lineage>
</organism>
<dbReference type="RefSeq" id="WP_378016345.1">
    <property type="nucleotide sequence ID" value="NZ_JBHSKT010000002.1"/>
</dbReference>
<keyword evidence="2" id="KW-1185">Reference proteome</keyword>
<evidence type="ECO:0000313" key="2">
    <source>
        <dbReference type="Proteomes" id="UP001596161"/>
    </source>
</evidence>
<protein>
    <submittedName>
        <fullName evidence="1">Uncharacterized protein</fullName>
    </submittedName>
</protein>
<sequence length="141" mass="16284">MSTFRYSICDPFSPEIIEKGSIDKAGFLKVFHEFPWEEMLHQMEEAENSVSGKDIHYSPSLEVENRSNKNGLSISVVDGKDEPEFYIFYKRPEIRKYLFGFIQKMDENFVSDRTSQTKADALAAINALFDNDLALLKSRWG</sequence>